<evidence type="ECO:0000313" key="3">
    <source>
        <dbReference type="Proteomes" id="UP000050794"/>
    </source>
</evidence>
<dbReference type="EMBL" id="UYWY01019968">
    <property type="protein sequence ID" value="VDM39987.1"/>
    <property type="molecule type" value="Genomic_DNA"/>
</dbReference>
<dbReference type="Proteomes" id="UP000050794">
    <property type="component" value="Unassembled WGS sequence"/>
</dbReference>
<gene>
    <name evidence="2" type="ORF">TCNE_LOCUS8666</name>
</gene>
<evidence type="ECO:0000313" key="4">
    <source>
        <dbReference type="WBParaSite" id="TCNE_0000866601-mRNA-1"/>
    </source>
</evidence>
<organism evidence="3 4">
    <name type="scientific">Toxocara canis</name>
    <name type="common">Canine roundworm</name>
    <dbReference type="NCBI Taxonomy" id="6265"/>
    <lineage>
        <taxon>Eukaryota</taxon>
        <taxon>Metazoa</taxon>
        <taxon>Ecdysozoa</taxon>
        <taxon>Nematoda</taxon>
        <taxon>Chromadorea</taxon>
        <taxon>Rhabditida</taxon>
        <taxon>Spirurina</taxon>
        <taxon>Ascaridomorpha</taxon>
        <taxon>Ascaridoidea</taxon>
        <taxon>Toxocaridae</taxon>
        <taxon>Toxocara</taxon>
    </lineage>
</organism>
<evidence type="ECO:0000256" key="1">
    <source>
        <dbReference type="SAM" id="Phobius"/>
    </source>
</evidence>
<sequence length="135" mass="15466">MVMDFASVFELGWTDVLIVAFMIYVIYRILSRKDQPIPATPVLPQPMKKRDFTVTELLEYNGVDNERILLAICDKVELKSVSWPYSKLAGHDATRALATMDTEKVKDEYDDVSDLPPYELNEAKEWGESLACKFL</sequence>
<dbReference type="InterPro" id="IPR036400">
    <property type="entry name" value="Cyt_B5-like_heme/steroid_sf"/>
</dbReference>
<protein>
    <submittedName>
        <fullName evidence="4">DUF4332 domain-containing protein</fullName>
    </submittedName>
</protein>
<dbReference type="Gene3D" id="3.10.120.10">
    <property type="entry name" value="Cytochrome b5-like heme/steroid binding domain"/>
    <property type="match status" value="1"/>
</dbReference>
<reference evidence="4" key="1">
    <citation type="submission" date="2016-06" db="UniProtKB">
        <authorList>
            <consortium name="WormBaseParasite"/>
        </authorList>
    </citation>
    <scope>IDENTIFICATION</scope>
</reference>
<dbReference type="GO" id="GO:0012505">
    <property type="term" value="C:endomembrane system"/>
    <property type="evidence" value="ECO:0007669"/>
    <property type="project" value="TreeGrafter"/>
</dbReference>
<evidence type="ECO:0000313" key="2">
    <source>
        <dbReference type="EMBL" id="VDM39987.1"/>
    </source>
</evidence>
<dbReference type="PANTHER" id="PTHR10281:SF76">
    <property type="entry name" value="CALCUTTA CUP-RELATED"/>
    <property type="match status" value="1"/>
</dbReference>
<keyword evidence="1" id="KW-0812">Transmembrane</keyword>
<keyword evidence="1" id="KW-1133">Transmembrane helix</keyword>
<reference evidence="2 3" key="2">
    <citation type="submission" date="2018-11" db="EMBL/GenBank/DDBJ databases">
        <authorList>
            <consortium name="Pathogen Informatics"/>
        </authorList>
    </citation>
    <scope>NUCLEOTIDE SEQUENCE [LARGE SCALE GENOMIC DNA]</scope>
</reference>
<accession>A0A183UJJ6</accession>
<dbReference type="AlphaFoldDB" id="A0A183UJJ6"/>
<keyword evidence="1" id="KW-0472">Membrane</keyword>
<keyword evidence="3" id="KW-1185">Reference proteome</keyword>
<feature type="transmembrane region" description="Helical" evidence="1">
    <location>
        <begin position="12"/>
        <end position="30"/>
    </location>
</feature>
<dbReference type="PANTHER" id="PTHR10281">
    <property type="entry name" value="MEMBRANE-ASSOCIATED PROGESTERONE RECEPTOR COMPONENT-RELATED"/>
    <property type="match status" value="1"/>
</dbReference>
<dbReference type="GO" id="GO:0016020">
    <property type="term" value="C:membrane"/>
    <property type="evidence" value="ECO:0007669"/>
    <property type="project" value="TreeGrafter"/>
</dbReference>
<dbReference type="WBParaSite" id="TCNE_0000866601-mRNA-1">
    <property type="protein sequence ID" value="TCNE_0000866601-mRNA-1"/>
    <property type="gene ID" value="TCNE_0000866601"/>
</dbReference>
<dbReference type="InterPro" id="IPR050577">
    <property type="entry name" value="MAPR/NEUFC/NENF-like"/>
</dbReference>
<proteinExistence type="predicted"/>
<name>A0A183UJJ6_TOXCA</name>
<dbReference type="SUPFAM" id="SSF55856">
    <property type="entry name" value="Cytochrome b5-like heme/steroid binding domain"/>
    <property type="match status" value="1"/>
</dbReference>